<protein>
    <submittedName>
        <fullName evidence="2">Alkyl hydroperoxide reductase AhpD</fullName>
    </submittedName>
</protein>
<name>A0A512BLV7_9HYPH</name>
<reference evidence="2 3" key="1">
    <citation type="submission" date="2019-07" db="EMBL/GenBank/DDBJ databases">
        <title>Whole genome shotgun sequence of Microvirga aerophila NBRC 106136.</title>
        <authorList>
            <person name="Hosoyama A."/>
            <person name="Uohara A."/>
            <person name="Ohji S."/>
            <person name="Ichikawa N."/>
        </authorList>
    </citation>
    <scope>NUCLEOTIDE SEQUENCE [LARGE SCALE GENOMIC DNA]</scope>
    <source>
        <strain evidence="2 3">NBRC 106136</strain>
    </source>
</reference>
<accession>A0A512BLV7</accession>
<dbReference type="AlphaFoldDB" id="A0A512BLV7"/>
<dbReference type="InterPro" id="IPR004675">
    <property type="entry name" value="AhpD_core"/>
</dbReference>
<dbReference type="PANTHER" id="PTHR34846:SF10">
    <property type="entry name" value="CYTOPLASMIC PROTEIN"/>
    <property type="match status" value="1"/>
</dbReference>
<dbReference type="InterPro" id="IPR003779">
    <property type="entry name" value="CMD-like"/>
</dbReference>
<dbReference type="Gene3D" id="1.20.1290.10">
    <property type="entry name" value="AhpD-like"/>
    <property type="match status" value="1"/>
</dbReference>
<dbReference type="Pfam" id="PF02627">
    <property type="entry name" value="CMD"/>
    <property type="match status" value="1"/>
</dbReference>
<dbReference type="OrthoDB" id="9801997at2"/>
<comment type="caution">
    <text evidence="2">The sequence shown here is derived from an EMBL/GenBank/DDBJ whole genome shotgun (WGS) entry which is preliminary data.</text>
</comment>
<dbReference type="RefSeq" id="WP_114185153.1">
    <property type="nucleotide sequence ID" value="NZ_BJYU01000004.1"/>
</dbReference>
<evidence type="ECO:0000259" key="1">
    <source>
        <dbReference type="Pfam" id="PF02627"/>
    </source>
</evidence>
<gene>
    <name evidence="2" type="ORF">MAE02_06420</name>
</gene>
<dbReference type="SUPFAM" id="SSF69118">
    <property type="entry name" value="AhpD-like"/>
    <property type="match status" value="1"/>
</dbReference>
<dbReference type="PANTHER" id="PTHR34846">
    <property type="entry name" value="4-CARBOXYMUCONOLACTONE DECARBOXYLASE FAMILY PROTEIN (AFU_ORTHOLOGUE AFUA_6G11590)"/>
    <property type="match status" value="1"/>
</dbReference>
<dbReference type="GO" id="GO:0051920">
    <property type="term" value="F:peroxiredoxin activity"/>
    <property type="evidence" value="ECO:0007669"/>
    <property type="project" value="InterPro"/>
</dbReference>
<keyword evidence="3" id="KW-1185">Reference proteome</keyword>
<dbReference type="NCBIfam" id="TIGR00778">
    <property type="entry name" value="ahpD_dom"/>
    <property type="match status" value="1"/>
</dbReference>
<feature type="domain" description="Carboxymuconolactone decarboxylase-like" evidence="1">
    <location>
        <begin position="15"/>
        <end position="94"/>
    </location>
</feature>
<evidence type="ECO:0000313" key="3">
    <source>
        <dbReference type="Proteomes" id="UP000321085"/>
    </source>
</evidence>
<proteinExistence type="predicted"/>
<evidence type="ECO:0000313" key="2">
    <source>
        <dbReference type="EMBL" id="GEO12946.1"/>
    </source>
</evidence>
<dbReference type="Proteomes" id="UP000321085">
    <property type="component" value="Unassembled WGS sequence"/>
</dbReference>
<sequence length="154" mass="16378">MTQRMNYAAAAPGGMKALGSVYSYVAQSGLPAILIELVYLRVSQINGCAYCIDMHSRDLLKAEVPVEKLVLVSASDEAGSLFSDQEKAALKWAEVVTRVSDTHVPEEAYAAARATFGEKQLADLTIAIGLMNAFNRLAISFRVPPLAATTAAAA</sequence>
<dbReference type="InterPro" id="IPR029032">
    <property type="entry name" value="AhpD-like"/>
</dbReference>
<dbReference type="EMBL" id="BJYU01000004">
    <property type="protein sequence ID" value="GEO12946.1"/>
    <property type="molecule type" value="Genomic_DNA"/>
</dbReference>
<organism evidence="2 3">
    <name type="scientific">Microvirga aerophila</name>
    <dbReference type="NCBI Taxonomy" id="670291"/>
    <lineage>
        <taxon>Bacteria</taxon>
        <taxon>Pseudomonadati</taxon>
        <taxon>Pseudomonadota</taxon>
        <taxon>Alphaproteobacteria</taxon>
        <taxon>Hyphomicrobiales</taxon>
        <taxon>Methylobacteriaceae</taxon>
        <taxon>Microvirga</taxon>
    </lineage>
</organism>